<dbReference type="GO" id="GO:0055070">
    <property type="term" value="P:copper ion homeostasis"/>
    <property type="evidence" value="ECO:0007669"/>
    <property type="project" value="TreeGrafter"/>
</dbReference>
<evidence type="ECO:0000256" key="9">
    <source>
        <dbReference type="ARBA" id="ARBA00023136"/>
    </source>
</evidence>
<keyword evidence="8 10" id="KW-1133">Transmembrane helix</keyword>
<feature type="transmembrane region" description="Helical" evidence="10">
    <location>
        <begin position="500"/>
        <end position="520"/>
    </location>
</feature>
<evidence type="ECO:0000256" key="6">
    <source>
        <dbReference type="ARBA" id="ARBA00022840"/>
    </source>
</evidence>
<dbReference type="InterPro" id="IPR023214">
    <property type="entry name" value="HAD_sf"/>
</dbReference>
<dbReference type="NCBIfam" id="TIGR01525">
    <property type="entry name" value="ATPase-IB_hvy"/>
    <property type="match status" value="1"/>
</dbReference>
<feature type="transmembrane region" description="Helical" evidence="10">
    <location>
        <begin position="865"/>
        <end position="888"/>
    </location>
</feature>
<dbReference type="InterPro" id="IPR018303">
    <property type="entry name" value="ATPase_P-typ_P_site"/>
</dbReference>
<dbReference type="CDD" id="cd00371">
    <property type="entry name" value="HMA"/>
    <property type="match status" value="1"/>
</dbReference>
<evidence type="ECO:0000256" key="8">
    <source>
        <dbReference type="ARBA" id="ARBA00022989"/>
    </source>
</evidence>
<evidence type="ECO:0000256" key="10">
    <source>
        <dbReference type="RuleBase" id="RU362081"/>
    </source>
</evidence>
<dbReference type="SFLD" id="SFLDS00003">
    <property type="entry name" value="Haloacid_Dehalogenase"/>
    <property type="match status" value="1"/>
</dbReference>
<keyword evidence="5 10" id="KW-0547">Nucleotide-binding</keyword>
<proteinExistence type="inferred from homology"/>
<dbReference type="InterPro" id="IPR023299">
    <property type="entry name" value="ATPase_P-typ_cyto_dom_N"/>
</dbReference>
<evidence type="ECO:0000256" key="3">
    <source>
        <dbReference type="ARBA" id="ARBA00022692"/>
    </source>
</evidence>
<dbReference type="GO" id="GO:0016020">
    <property type="term" value="C:membrane"/>
    <property type="evidence" value="ECO:0007669"/>
    <property type="project" value="UniProtKB-SubCell"/>
</dbReference>
<dbReference type="SUPFAM" id="SSF81653">
    <property type="entry name" value="Calcium ATPase, transduction domain A"/>
    <property type="match status" value="1"/>
</dbReference>
<gene>
    <name evidence="12" type="ORF">BDV98DRAFT_648115</name>
</gene>
<dbReference type="GO" id="GO:0005507">
    <property type="term" value="F:copper ion binding"/>
    <property type="evidence" value="ECO:0007669"/>
    <property type="project" value="TreeGrafter"/>
</dbReference>
<evidence type="ECO:0000256" key="7">
    <source>
        <dbReference type="ARBA" id="ARBA00022967"/>
    </source>
</evidence>
<dbReference type="OrthoDB" id="432719at2759"/>
<dbReference type="Pfam" id="PF00702">
    <property type="entry name" value="Hydrolase"/>
    <property type="match status" value="1"/>
</dbReference>
<dbReference type="STRING" id="1884261.A0A5C3QXH0"/>
<dbReference type="SFLD" id="SFLDG00002">
    <property type="entry name" value="C1.7:_P-type_atpase_like"/>
    <property type="match status" value="1"/>
</dbReference>
<dbReference type="Gene3D" id="3.40.1110.10">
    <property type="entry name" value="Calcium-transporting ATPase, cytoplasmic domain N"/>
    <property type="match status" value="1"/>
</dbReference>
<evidence type="ECO:0000256" key="5">
    <source>
        <dbReference type="ARBA" id="ARBA00022741"/>
    </source>
</evidence>
<dbReference type="Proteomes" id="UP000305067">
    <property type="component" value="Unassembled WGS sequence"/>
</dbReference>
<keyword evidence="7" id="KW-1278">Translocase</keyword>
<feature type="transmembrane region" description="Helical" evidence="10">
    <location>
        <begin position="280"/>
        <end position="300"/>
    </location>
</feature>
<dbReference type="SUPFAM" id="SSF56784">
    <property type="entry name" value="HAD-like"/>
    <property type="match status" value="1"/>
</dbReference>
<dbReference type="GO" id="GO:0016887">
    <property type="term" value="F:ATP hydrolysis activity"/>
    <property type="evidence" value="ECO:0007669"/>
    <property type="project" value="InterPro"/>
</dbReference>
<organism evidence="12 13">
    <name type="scientific">Pterulicium gracile</name>
    <dbReference type="NCBI Taxonomy" id="1884261"/>
    <lineage>
        <taxon>Eukaryota</taxon>
        <taxon>Fungi</taxon>
        <taxon>Dikarya</taxon>
        <taxon>Basidiomycota</taxon>
        <taxon>Agaricomycotina</taxon>
        <taxon>Agaricomycetes</taxon>
        <taxon>Agaricomycetidae</taxon>
        <taxon>Agaricales</taxon>
        <taxon>Pleurotineae</taxon>
        <taxon>Pterulaceae</taxon>
        <taxon>Pterulicium</taxon>
    </lineage>
</organism>
<evidence type="ECO:0000259" key="11">
    <source>
        <dbReference type="PROSITE" id="PS50846"/>
    </source>
</evidence>
<evidence type="ECO:0000256" key="4">
    <source>
        <dbReference type="ARBA" id="ARBA00022723"/>
    </source>
</evidence>
<dbReference type="InterPro" id="IPR044492">
    <property type="entry name" value="P_typ_ATPase_HD_dom"/>
</dbReference>
<dbReference type="InterPro" id="IPR036412">
    <property type="entry name" value="HAD-like_sf"/>
</dbReference>
<dbReference type="PROSITE" id="PS00154">
    <property type="entry name" value="ATPASE_E1_E2"/>
    <property type="match status" value="1"/>
</dbReference>
<dbReference type="PRINTS" id="PR00120">
    <property type="entry name" value="HATPASE"/>
</dbReference>
<dbReference type="InterPro" id="IPR036163">
    <property type="entry name" value="HMA_dom_sf"/>
</dbReference>
<dbReference type="PANTHER" id="PTHR43520">
    <property type="entry name" value="ATP7, ISOFORM B"/>
    <property type="match status" value="1"/>
</dbReference>
<dbReference type="EMBL" id="ML178816">
    <property type="protein sequence ID" value="TFL06037.1"/>
    <property type="molecule type" value="Genomic_DNA"/>
</dbReference>
<dbReference type="InterPro" id="IPR059000">
    <property type="entry name" value="ATPase_P-type_domA"/>
</dbReference>
<dbReference type="SFLD" id="SFLDF00027">
    <property type="entry name" value="p-type_atpase"/>
    <property type="match status" value="1"/>
</dbReference>
<dbReference type="Gene3D" id="2.70.150.10">
    <property type="entry name" value="Calcium-transporting ATPase, cytoplasmic transduction domain A"/>
    <property type="match status" value="1"/>
</dbReference>
<dbReference type="PANTHER" id="PTHR43520:SF32">
    <property type="entry name" value="COPPER RESISTANCE P-TYPE ATPASE (EUROFUNG)"/>
    <property type="match status" value="1"/>
</dbReference>
<keyword evidence="4 10" id="KW-0479">Metal-binding</keyword>
<dbReference type="InterPro" id="IPR023298">
    <property type="entry name" value="ATPase_P-typ_TM_dom_sf"/>
</dbReference>
<sequence>MASELSAQSLRDTSDDPVDSSYSVSFAIGGMTCSACSNAITEALSTVNGICSNSISLINHCGAATVSSREVAHRLVSTIEECGFEASISDVSPVPATQQGSRTIVLQIDGLESRVLVMNRATKNGQSILTMEYQPDAPKLTIRHIISKLEVACPSPATVSVHHPPSLEDMAAEMSRRYTSRLVRRLAVTHVAAIPSFVIGIVYISLVPAKDPGKVSLMSPAGSSIISSAESSLFAISTPVMFYGASIFHQKAFREVRLLWSRCSKVPVLRRFVKFGSMNLLISCGITVAYLSSIALLVLATVQNQHSKHGAARVSYFDTVVFKLRDGSCLCVLAGRWIEATTKYKVSKAVASLMSLRAPQALLVVEKQPFRRYSSASLDQSPVPTSLPTVQLNHPVQLINVDLLEVGDVVRILGGQSPPADALLVSGCNISASNESMLTGEDKPVQKREGDLLLTGSINVGQAVDATIVAVDGQTMLEQIISVLREGHLRRAPIERVADLITGYFIPAITFCAIATWIIWLSLGYSGVLPHHYLDIPLGGWVFVVACPCGIGLAAPTALMAGAGLAAKHEILARGGGEAFQEMSHLNTVVFDKTGTITQGGNPRVIEAHLPDKGPGSESWSAEDILMVASSLEQGLAHPLANAIRDYCKVNGASPATLEDITEVPGKGLKGTSVVLHALLIIGNESWLHEHAFTLDSDHVSTANAWRSKSCIVILLGLRSIEDCSLQSVSTFAIADPLRPEAKAVIDWMQSNTLEVWMITGDNHVTAQTVASAVGVLPREKVPQADAIRKLQGLKSENGKYNRHVVAMVGDGINDAPALSVADVGIGIGSGSDVAASTASFILVSSDLQSLVTLVHLSRKVFRRVVFNFAWAMIYNIIALPIAAGILYPAGQIRLDPVWASLDMAFSLALKTYRPPRVTHRDGKISSLQC</sequence>
<feature type="transmembrane region" description="Helical" evidence="10">
    <location>
        <begin position="540"/>
        <end position="566"/>
    </location>
</feature>
<dbReference type="Gene3D" id="3.30.70.100">
    <property type="match status" value="1"/>
</dbReference>
<feature type="transmembrane region" description="Helical" evidence="10">
    <location>
        <begin position="186"/>
        <end position="206"/>
    </location>
</feature>
<keyword evidence="13" id="KW-1185">Reference proteome</keyword>
<dbReference type="NCBIfam" id="TIGR01494">
    <property type="entry name" value="ATPase_P-type"/>
    <property type="match status" value="2"/>
</dbReference>
<dbReference type="SUPFAM" id="SSF81665">
    <property type="entry name" value="Calcium ATPase, transmembrane domain M"/>
    <property type="match status" value="1"/>
</dbReference>
<dbReference type="PROSITE" id="PS50846">
    <property type="entry name" value="HMA_2"/>
    <property type="match status" value="1"/>
</dbReference>
<dbReference type="InterPro" id="IPR001757">
    <property type="entry name" value="P_typ_ATPase"/>
</dbReference>
<comment type="subcellular location">
    <subcellularLocation>
        <location evidence="1">Membrane</location>
        <topology evidence="1">Multi-pass membrane protein</topology>
    </subcellularLocation>
</comment>
<dbReference type="PROSITE" id="PS01047">
    <property type="entry name" value="HMA_1"/>
    <property type="match status" value="1"/>
</dbReference>
<evidence type="ECO:0000256" key="2">
    <source>
        <dbReference type="ARBA" id="ARBA00006024"/>
    </source>
</evidence>
<keyword evidence="9 10" id="KW-0472">Membrane</keyword>
<dbReference type="GO" id="GO:0005524">
    <property type="term" value="F:ATP binding"/>
    <property type="evidence" value="ECO:0007669"/>
    <property type="project" value="UniProtKB-UniRule"/>
</dbReference>
<comment type="similarity">
    <text evidence="2 10">Belongs to the cation transport ATPase (P-type) (TC 3.A.3) family. Type IB subfamily.</text>
</comment>
<keyword evidence="3 10" id="KW-0812">Transmembrane</keyword>
<evidence type="ECO:0000313" key="12">
    <source>
        <dbReference type="EMBL" id="TFL06037.1"/>
    </source>
</evidence>
<evidence type="ECO:0000256" key="1">
    <source>
        <dbReference type="ARBA" id="ARBA00004141"/>
    </source>
</evidence>
<dbReference type="Gene3D" id="3.40.50.1000">
    <property type="entry name" value="HAD superfamily/HAD-like"/>
    <property type="match status" value="1"/>
</dbReference>
<dbReference type="InterPro" id="IPR027256">
    <property type="entry name" value="P-typ_ATPase_IB"/>
</dbReference>
<dbReference type="InterPro" id="IPR006121">
    <property type="entry name" value="HMA_dom"/>
</dbReference>
<accession>A0A5C3QXH0</accession>
<reference evidence="12 13" key="1">
    <citation type="journal article" date="2019" name="Nat. Ecol. Evol.">
        <title>Megaphylogeny resolves global patterns of mushroom evolution.</title>
        <authorList>
            <person name="Varga T."/>
            <person name="Krizsan K."/>
            <person name="Foldi C."/>
            <person name="Dima B."/>
            <person name="Sanchez-Garcia M."/>
            <person name="Sanchez-Ramirez S."/>
            <person name="Szollosi G.J."/>
            <person name="Szarkandi J.G."/>
            <person name="Papp V."/>
            <person name="Albert L."/>
            <person name="Andreopoulos W."/>
            <person name="Angelini C."/>
            <person name="Antonin V."/>
            <person name="Barry K.W."/>
            <person name="Bougher N.L."/>
            <person name="Buchanan P."/>
            <person name="Buyck B."/>
            <person name="Bense V."/>
            <person name="Catcheside P."/>
            <person name="Chovatia M."/>
            <person name="Cooper J."/>
            <person name="Damon W."/>
            <person name="Desjardin D."/>
            <person name="Finy P."/>
            <person name="Geml J."/>
            <person name="Haridas S."/>
            <person name="Hughes K."/>
            <person name="Justo A."/>
            <person name="Karasinski D."/>
            <person name="Kautmanova I."/>
            <person name="Kiss B."/>
            <person name="Kocsube S."/>
            <person name="Kotiranta H."/>
            <person name="LaButti K.M."/>
            <person name="Lechner B.E."/>
            <person name="Liimatainen K."/>
            <person name="Lipzen A."/>
            <person name="Lukacs Z."/>
            <person name="Mihaltcheva S."/>
            <person name="Morgado L.N."/>
            <person name="Niskanen T."/>
            <person name="Noordeloos M.E."/>
            <person name="Ohm R.A."/>
            <person name="Ortiz-Santana B."/>
            <person name="Ovrebo C."/>
            <person name="Racz N."/>
            <person name="Riley R."/>
            <person name="Savchenko A."/>
            <person name="Shiryaev A."/>
            <person name="Soop K."/>
            <person name="Spirin V."/>
            <person name="Szebenyi C."/>
            <person name="Tomsovsky M."/>
            <person name="Tulloss R.E."/>
            <person name="Uehling J."/>
            <person name="Grigoriev I.V."/>
            <person name="Vagvolgyi C."/>
            <person name="Papp T."/>
            <person name="Martin F.M."/>
            <person name="Miettinen O."/>
            <person name="Hibbett D.S."/>
            <person name="Nagy L.G."/>
        </authorList>
    </citation>
    <scope>NUCLEOTIDE SEQUENCE [LARGE SCALE GENOMIC DNA]</scope>
    <source>
        <strain evidence="12 13">CBS 309.79</strain>
    </source>
</reference>
<dbReference type="Pfam" id="PF00403">
    <property type="entry name" value="HMA"/>
    <property type="match status" value="1"/>
</dbReference>
<dbReference type="AlphaFoldDB" id="A0A5C3QXH0"/>
<dbReference type="Pfam" id="PF00122">
    <property type="entry name" value="E1-E2_ATPase"/>
    <property type="match status" value="1"/>
</dbReference>
<keyword evidence="6 10" id="KW-0067">ATP-binding</keyword>
<dbReference type="InterPro" id="IPR017969">
    <property type="entry name" value="Heavy-metal-associated_CS"/>
</dbReference>
<dbReference type="GO" id="GO:0043682">
    <property type="term" value="F:P-type divalent copper transporter activity"/>
    <property type="evidence" value="ECO:0007669"/>
    <property type="project" value="TreeGrafter"/>
</dbReference>
<protein>
    <recommendedName>
        <fullName evidence="11">HMA domain-containing protein</fullName>
    </recommendedName>
</protein>
<dbReference type="InterPro" id="IPR008250">
    <property type="entry name" value="ATPase_P-typ_transduc_dom_A_sf"/>
</dbReference>
<dbReference type="PRINTS" id="PR00119">
    <property type="entry name" value="CATATPASE"/>
</dbReference>
<feature type="domain" description="HMA" evidence="11">
    <location>
        <begin position="22"/>
        <end position="87"/>
    </location>
</feature>
<name>A0A5C3QXH0_9AGAR</name>
<evidence type="ECO:0000313" key="13">
    <source>
        <dbReference type="Proteomes" id="UP000305067"/>
    </source>
</evidence>
<dbReference type="SUPFAM" id="SSF55008">
    <property type="entry name" value="HMA, heavy metal-associated domain"/>
    <property type="match status" value="1"/>
</dbReference>